<evidence type="ECO:0000313" key="4">
    <source>
        <dbReference type="EMBL" id="CAA6825900.1"/>
    </source>
</evidence>
<organism evidence="4">
    <name type="scientific">uncultured Thiotrichaceae bacterium</name>
    <dbReference type="NCBI Taxonomy" id="298394"/>
    <lineage>
        <taxon>Bacteria</taxon>
        <taxon>Pseudomonadati</taxon>
        <taxon>Pseudomonadota</taxon>
        <taxon>Gammaproteobacteria</taxon>
        <taxon>Thiotrichales</taxon>
        <taxon>Thiotrichaceae</taxon>
        <taxon>environmental samples</taxon>
    </lineage>
</organism>
<feature type="domain" description="Metallo-beta-lactamase" evidence="3">
    <location>
        <begin position="82"/>
        <end position="269"/>
    </location>
</feature>
<evidence type="ECO:0000259" key="3">
    <source>
        <dbReference type="SMART" id="SM00849"/>
    </source>
</evidence>
<dbReference type="EMBL" id="CACVAY010000129">
    <property type="protein sequence ID" value="CAA6825900.1"/>
    <property type="molecule type" value="Genomic_DNA"/>
</dbReference>
<name>A0A6S6U9D9_9GAMM</name>
<dbReference type="InterPro" id="IPR036866">
    <property type="entry name" value="RibonucZ/Hydroxyglut_hydro"/>
</dbReference>
<dbReference type="InterPro" id="IPR050855">
    <property type="entry name" value="NDM-1-like"/>
</dbReference>
<comment type="similarity">
    <text evidence="1">Belongs to the metallo-beta-lactamase superfamily. Class-B beta-lactamase family.</text>
</comment>
<protein>
    <recommendedName>
        <fullName evidence="3">Metallo-beta-lactamase domain-containing protein</fullName>
    </recommendedName>
</protein>
<accession>A0A6S6U9D9</accession>
<evidence type="ECO:0000256" key="2">
    <source>
        <dbReference type="SAM" id="SignalP"/>
    </source>
</evidence>
<dbReference type="CDD" id="cd16282">
    <property type="entry name" value="metallo-hydrolase-like_MBL-fold"/>
    <property type="match status" value="1"/>
</dbReference>
<proteinExistence type="inferred from homology"/>
<dbReference type="Gene3D" id="3.60.15.10">
    <property type="entry name" value="Ribonuclease Z/Hydroxyacylglutathione hydrolase-like"/>
    <property type="match status" value="1"/>
</dbReference>
<dbReference type="InterPro" id="IPR001279">
    <property type="entry name" value="Metallo-B-lactamas"/>
</dbReference>
<keyword evidence="2" id="KW-0732">Signal</keyword>
<dbReference type="Pfam" id="PF00753">
    <property type="entry name" value="Lactamase_B"/>
    <property type="match status" value="1"/>
</dbReference>
<dbReference type="PANTHER" id="PTHR42951">
    <property type="entry name" value="METALLO-BETA-LACTAMASE DOMAIN-CONTAINING"/>
    <property type="match status" value="1"/>
</dbReference>
<dbReference type="AlphaFoldDB" id="A0A6S6U9D9"/>
<feature type="signal peptide" evidence="2">
    <location>
        <begin position="1"/>
        <end position="19"/>
    </location>
</feature>
<dbReference type="GO" id="GO:0017001">
    <property type="term" value="P:antibiotic catabolic process"/>
    <property type="evidence" value="ECO:0007669"/>
    <property type="project" value="UniProtKB-ARBA"/>
</dbReference>
<dbReference type="PROSITE" id="PS51257">
    <property type="entry name" value="PROKAR_LIPOPROTEIN"/>
    <property type="match status" value="1"/>
</dbReference>
<evidence type="ECO:0000256" key="1">
    <source>
        <dbReference type="ARBA" id="ARBA00005250"/>
    </source>
</evidence>
<dbReference type="SMART" id="SM00849">
    <property type="entry name" value="Lactamase_B"/>
    <property type="match status" value="1"/>
</dbReference>
<gene>
    <name evidence="4" type="ORF">HELGO_WM8058</name>
</gene>
<sequence>MKNHLVLSMAIAFSLTACGGDKSAELQEKAAAPVAQAAIDTSDPKVYHQDILGKYVPQKVADRVYVIHGPTEMPTPENAGFMNNPGFIIGSESVVVIDPGSSGQAGRSVVQRIKELTDKPITHVFVTHIHGDHWLGNQGIKEAFPEAKFYAHPKMIEMANEGEAESWVKLMMTLTDNKTAGTEAVIPDQVLAHVEELNIGDITIRAHFTEHAHTVTDVMFEVVEDKVLFTGDNITYKRIPRMTDGNFKGNIAAANYGLEMPIDVVVPGHGPTGGKEVLTAYRDYLATVYESAEVMMEEGLEAFEMKDAIVEKLAEYKEWPGMMDEVGKHISLAVTELEEASF</sequence>
<dbReference type="PANTHER" id="PTHR42951:SF4">
    <property type="entry name" value="ACYL-COENZYME A THIOESTERASE MBLAC2"/>
    <property type="match status" value="1"/>
</dbReference>
<feature type="chain" id="PRO_5028207195" description="Metallo-beta-lactamase domain-containing protein" evidence="2">
    <location>
        <begin position="20"/>
        <end position="342"/>
    </location>
</feature>
<dbReference type="SUPFAM" id="SSF56281">
    <property type="entry name" value="Metallo-hydrolase/oxidoreductase"/>
    <property type="match status" value="1"/>
</dbReference>
<reference evidence="4" key="1">
    <citation type="submission" date="2020-01" db="EMBL/GenBank/DDBJ databases">
        <authorList>
            <person name="Meier V. D."/>
            <person name="Meier V D."/>
        </authorList>
    </citation>
    <scope>NUCLEOTIDE SEQUENCE</scope>
    <source>
        <strain evidence="4">HLG_WM_MAG_07</strain>
    </source>
</reference>